<gene>
    <name evidence="1" type="ORF">BpHYR1_002473</name>
</gene>
<reference evidence="1 2" key="1">
    <citation type="journal article" date="2018" name="Sci. Rep.">
        <title>Genomic signatures of local adaptation to the degree of environmental predictability in rotifers.</title>
        <authorList>
            <person name="Franch-Gras L."/>
            <person name="Hahn C."/>
            <person name="Garcia-Roger E.M."/>
            <person name="Carmona M.J."/>
            <person name="Serra M."/>
            <person name="Gomez A."/>
        </authorList>
    </citation>
    <scope>NUCLEOTIDE SEQUENCE [LARGE SCALE GENOMIC DNA]</scope>
    <source>
        <strain evidence="1">HYR1</strain>
    </source>
</reference>
<evidence type="ECO:0000313" key="2">
    <source>
        <dbReference type="Proteomes" id="UP000276133"/>
    </source>
</evidence>
<protein>
    <submittedName>
        <fullName evidence="1">Uncharacterized protein</fullName>
    </submittedName>
</protein>
<accession>A0A3M7SB23</accession>
<organism evidence="1 2">
    <name type="scientific">Brachionus plicatilis</name>
    <name type="common">Marine rotifer</name>
    <name type="synonym">Brachionus muelleri</name>
    <dbReference type="NCBI Taxonomy" id="10195"/>
    <lineage>
        <taxon>Eukaryota</taxon>
        <taxon>Metazoa</taxon>
        <taxon>Spiralia</taxon>
        <taxon>Gnathifera</taxon>
        <taxon>Rotifera</taxon>
        <taxon>Eurotatoria</taxon>
        <taxon>Monogononta</taxon>
        <taxon>Pseudotrocha</taxon>
        <taxon>Ploima</taxon>
        <taxon>Brachionidae</taxon>
        <taxon>Brachionus</taxon>
    </lineage>
</organism>
<dbReference type="AlphaFoldDB" id="A0A3M7SB23"/>
<sequence length="101" mass="11337">MMHISIFVSQKLISYPDRAGFLLKKPGFEKEICHLGNFYRSIESLSRPREFFAVPGSYCGDIVNTKPIVVSGKQDLLQALKSDTWNCEACCAPNKKEALLP</sequence>
<dbReference type="Proteomes" id="UP000276133">
    <property type="component" value="Unassembled WGS sequence"/>
</dbReference>
<keyword evidence="2" id="KW-1185">Reference proteome</keyword>
<dbReference type="OrthoDB" id="2357150at2759"/>
<name>A0A3M7SB23_BRAPC</name>
<evidence type="ECO:0000313" key="1">
    <source>
        <dbReference type="EMBL" id="RNA32971.1"/>
    </source>
</evidence>
<proteinExistence type="predicted"/>
<dbReference type="EMBL" id="REGN01001719">
    <property type="protein sequence ID" value="RNA32971.1"/>
    <property type="molecule type" value="Genomic_DNA"/>
</dbReference>
<comment type="caution">
    <text evidence="1">The sequence shown here is derived from an EMBL/GenBank/DDBJ whole genome shotgun (WGS) entry which is preliminary data.</text>
</comment>